<keyword evidence="2" id="KW-0964">Secreted</keyword>
<dbReference type="AlphaFoldDB" id="A0A8B9K370"/>
<comment type="subcellular location">
    <subcellularLocation>
        <location evidence="1 10">Secreted</location>
    </subcellularLocation>
</comment>
<keyword evidence="5" id="KW-0677">Repeat</keyword>
<dbReference type="PANTHER" id="PTHR10083:SF374">
    <property type="entry name" value="BPTI_KUNITZ INHIBITOR DOMAIN-CONTAINING PROTEIN"/>
    <property type="match status" value="1"/>
</dbReference>
<dbReference type="SUPFAM" id="SSF57362">
    <property type="entry name" value="BPTI-like"/>
    <property type="match status" value="3"/>
</dbReference>
<dbReference type="FunFam" id="4.10.410.10:FF:000011">
    <property type="entry name" value="Tissue factor pathway inhibitor"/>
    <property type="match status" value="2"/>
</dbReference>
<keyword evidence="7 10" id="KW-0094">Blood coagulation</keyword>
<feature type="signal peptide" evidence="10">
    <location>
        <begin position="1"/>
        <end position="20"/>
    </location>
</feature>
<dbReference type="GeneID" id="103023332"/>
<name>A0A8B9K370_ASTMX</name>
<dbReference type="InterPro" id="IPR036880">
    <property type="entry name" value="Kunitz_BPTI_sf"/>
</dbReference>
<dbReference type="InterPro" id="IPR002223">
    <property type="entry name" value="Kunitz_BPTI"/>
</dbReference>
<evidence type="ECO:0000313" key="14">
    <source>
        <dbReference type="Proteomes" id="UP000694621"/>
    </source>
</evidence>
<feature type="domain" description="BPTI/Kunitz inhibitor" evidence="11">
    <location>
        <begin position="147"/>
        <end position="197"/>
    </location>
</feature>
<keyword evidence="6 10" id="KW-0722">Serine protease inhibitor</keyword>
<keyword evidence="3 10" id="KW-0646">Protease inhibitor</keyword>
<keyword evidence="8" id="KW-1015">Disulfide bond</keyword>
<evidence type="ECO:0000313" key="12">
    <source>
        <dbReference type="EMBL" id="KAG9279792.1"/>
    </source>
</evidence>
<keyword evidence="4 10" id="KW-0356">Hemostasis</keyword>
<feature type="domain" description="BPTI/Kunitz inhibitor" evidence="11">
    <location>
        <begin position="87"/>
        <end position="137"/>
    </location>
</feature>
<dbReference type="Ensembl" id="ENSAMXT00005033784.1">
    <property type="protein sequence ID" value="ENSAMXP00005030871.1"/>
    <property type="gene ID" value="ENSAMXG00005015136.1"/>
</dbReference>
<dbReference type="InterPro" id="IPR020901">
    <property type="entry name" value="Prtase_inh_Kunz-CS"/>
</dbReference>
<organism evidence="13 14">
    <name type="scientific">Astyanax mexicanus</name>
    <name type="common">Blind cave fish</name>
    <name type="synonym">Astyanax fasciatus mexicanus</name>
    <dbReference type="NCBI Taxonomy" id="7994"/>
    <lineage>
        <taxon>Eukaryota</taxon>
        <taxon>Metazoa</taxon>
        <taxon>Chordata</taxon>
        <taxon>Craniata</taxon>
        <taxon>Vertebrata</taxon>
        <taxon>Euteleostomi</taxon>
        <taxon>Actinopterygii</taxon>
        <taxon>Neopterygii</taxon>
        <taxon>Teleostei</taxon>
        <taxon>Ostariophysi</taxon>
        <taxon>Characiformes</taxon>
        <taxon>Characoidei</taxon>
        <taxon>Acestrorhamphidae</taxon>
        <taxon>Acestrorhamphinae</taxon>
        <taxon>Astyanax</taxon>
    </lineage>
</organism>
<evidence type="ECO:0000256" key="6">
    <source>
        <dbReference type="ARBA" id="ARBA00022900"/>
    </source>
</evidence>
<dbReference type="GO" id="GO:0005615">
    <property type="term" value="C:extracellular space"/>
    <property type="evidence" value="ECO:0007669"/>
    <property type="project" value="TreeGrafter"/>
</dbReference>
<dbReference type="PROSITE" id="PS50279">
    <property type="entry name" value="BPTI_KUNITZ_2"/>
    <property type="match status" value="3"/>
</dbReference>
<feature type="chain" id="PRO_5044536260" description="Tissue factor pathway inhibitor" evidence="10">
    <location>
        <begin position="21"/>
        <end position="219"/>
    </location>
</feature>
<evidence type="ECO:0000256" key="5">
    <source>
        <dbReference type="ARBA" id="ARBA00022737"/>
    </source>
</evidence>
<dbReference type="FunFam" id="4.10.410.10:FF:000004">
    <property type="entry name" value="Tissue factor pathway inhibitor"/>
    <property type="match status" value="1"/>
</dbReference>
<protein>
    <recommendedName>
        <fullName evidence="10">Tissue factor pathway inhibitor</fullName>
    </recommendedName>
</protein>
<dbReference type="GO" id="GO:0007596">
    <property type="term" value="P:blood coagulation"/>
    <property type="evidence" value="ECO:0007669"/>
    <property type="project" value="UniProtKB-UniRule"/>
</dbReference>
<dbReference type="PANTHER" id="PTHR10083">
    <property type="entry name" value="KUNITZ-TYPE PROTEASE INHIBITOR-RELATED"/>
    <property type="match status" value="1"/>
</dbReference>
<dbReference type="Proteomes" id="UP000694621">
    <property type="component" value="Unplaced"/>
</dbReference>
<evidence type="ECO:0000256" key="2">
    <source>
        <dbReference type="ARBA" id="ARBA00022525"/>
    </source>
</evidence>
<dbReference type="CTD" id="7980"/>
<reference evidence="13" key="2">
    <citation type="submission" date="2025-05" db="UniProtKB">
        <authorList>
            <consortium name="Ensembl"/>
        </authorList>
    </citation>
    <scope>IDENTIFICATION</scope>
</reference>
<evidence type="ECO:0000313" key="15">
    <source>
        <dbReference type="Proteomes" id="UP000752171"/>
    </source>
</evidence>
<dbReference type="Gene3D" id="4.10.410.10">
    <property type="entry name" value="Pancreatic trypsin inhibitor Kunitz domain"/>
    <property type="match status" value="3"/>
</dbReference>
<dbReference type="GO" id="GO:0004867">
    <property type="term" value="F:serine-type endopeptidase inhibitor activity"/>
    <property type="evidence" value="ECO:0007669"/>
    <property type="project" value="UniProtKB-UniRule"/>
</dbReference>
<evidence type="ECO:0000256" key="9">
    <source>
        <dbReference type="ARBA" id="ARBA00023180"/>
    </source>
</evidence>
<dbReference type="Proteomes" id="UP000752171">
    <property type="component" value="Unassembled WGS sequence"/>
</dbReference>
<reference evidence="12 15" key="1">
    <citation type="submission" date="2021-07" db="EMBL/GenBank/DDBJ databases">
        <authorList>
            <person name="Imarazene B."/>
            <person name="Zahm M."/>
            <person name="Klopp C."/>
            <person name="Cabau C."/>
            <person name="Beille S."/>
            <person name="Jouanno E."/>
            <person name="Castinel A."/>
            <person name="Lluch J."/>
            <person name="Gil L."/>
            <person name="Kuchtly C."/>
            <person name="Lopez Roques C."/>
            <person name="Donnadieu C."/>
            <person name="Parrinello H."/>
            <person name="Journot L."/>
            <person name="Du K."/>
            <person name="Schartl M."/>
            <person name="Retaux S."/>
            <person name="Guiguen Y."/>
        </authorList>
    </citation>
    <scope>NUCLEOTIDE SEQUENCE [LARGE SCALE GENOMIC DNA]</scope>
    <source>
        <strain evidence="12">Pach_M1</strain>
        <tissue evidence="12">Testis</tissue>
    </source>
</reference>
<dbReference type="KEGG" id="amex:103023332"/>
<dbReference type="InterPro" id="IPR008296">
    <property type="entry name" value="TFPI-like"/>
</dbReference>
<dbReference type="SMART" id="SM00131">
    <property type="entry name" value="KU"/>
    <property type="match status" value="3"/>
</dbReference>
<evidence type="ECO:0000259" key="11">
    <source>
        <dbReference type="PROSITE" id="PS50279"/>
    </source>
</evidence>
<evidence type="ECO:0000313" key="13">
    <source>
        <dbReference type="Ensembl" id="ENSAMXP00005030871.1"/>
    </source>
</evidence>
<evidence type="ECO:0000256" key="10">
    <source>
        <dbReference type="PIRNR" id="PIRNR001620"/>
    </source>
</evidence>
<dbReference type="InterPro" id="IPR050098">
    <property type="entry name" value="TFPI/VKTCI-like"/>
</dbReference>
<dbReference type="PROSITE" id="PS00280">
    <property type="entry name" value="BPTI_KUNITZ_1"/>
    <property type="match status" value="2"/>
</dbReference>
<dbReference type="PIRSF" id="PIRSF001620">
    <property type="entry name" value="TFPI"/>
    <property type="match status" value="1"/>
</dbReference>
<proteinExistence type="predicted"/>
<evidence type="ECO:0000256" key="4">
    <source>
        <dbReference type="ARBA" id="ARBA00022696"/>
    </source>
</evidence>
<feature type="domain" description="BPTI/Kunitz inhibitor" evidence="11">
    <location>
        <begin position="27"/>
        <end position="77"/>
    </location>
</feature>
<accession>A0A8B9K370</accession>
<evidence type="ECO:0000256" key="7">
    <source>
        <dbReference type="ARBA" id="ARBA00023084"/>
    </source>
</evidence>
<keyword evidence="10" id="KW-0732">Signal</keyword>
<sequence length="219" mass="24728">MEGLLLGSILLISSVQSLLALNPSEVCLLPAVEGPCRGLVSRYFYNTLTQRCEEFSYGGCGGNANNFVTFQECHKMCYTIPKIPQICRFPSEVGPCRALLSRYFFNMTTMQCEQFYYGGCQGNENNFQSHQSCMEYCRPSKLIPVICQDVLDKGKCSASIPRYYYNSAKKTCEEFTYTGCGGSSNNFVSKQSCMDVCARKSKPGKMRRKLIPRKPERRI</sequence>
<dbReference type="EMBL" id="JAICCE010000003">
    <property type="protein sequence ID" value="KAG9279792.1"/>
    <property type="molecule type" value="Genomic_DNA"/>
</dbReference>
<dbReference type="OrthoDB" id="5950222at2759"/>
<gene>
    <name evidence="12" type="primary">TFPI2</name>
    <name evidence="12" type="ORF">AMEX_G5344</name>
</gene>
<evidence type="ECO:0000256" key="1">
    <source>
        <dbReference type="ARBA" id="ARBA00004613"/>
    </source>
</evidence>
<evidence type="ECO:0000256" key="3">
    <source>
        <dbReference type="ARBA" id="ARBA00022690"/>
    </source>
</evidence>
<keyword evidence="9" id="KW-0325">Glycoprotein</keyword>
<evidence type="ECO:0000256" key="8">
    <source>
        <dbReference type="ARBA" id="ARBA00023157"/>
    </source>
</evidence>
<dbReference type="Pfam" id="PF00014">
    <property type="entry name" value="Kunitz_BPTI"/>
    <property type="match status" value="3"/>
</dbReference>
<dbReference type="PRINTS" id="PR00759">
    <property type="entry name" value="BASICPTASE"/>
</dbReference>